<dbReference type="WBParaSite" id="ES5_v2.g14076.t1">
    <property type="protein sequence ID" value="ES5_v2.g14076.t1"/>
    <property type="gene ID" value="ES5_v2.g14076"/>
</dbReference>
<name>A0AC34F9U0_9BILA</name>
<accession>A0AC34F9U0</accession>
<reference evidence="2" key="1">
    <citation type="submission" date="2022-11" db="UniProtKB">
        <authorList>
            <consortium name="WormBaseParasite"/>
        </authorList>
    </citation>
    <scope>IDENTIFICATION</scope>
</reference>
<protein>
    <submittedName>
        <fullName evidence="2">ADP-ribosylation factor-like protein 2</fullName>
    </submittedName>
</protein>
<proteinExistence type="predicted"/>
<evidence type="ECO:0000313" key="1">
    <source>
        <dbReference type="Proteomes" id="UP000887579"/>
    </source>
</evidence>
<organism evidence="1 2">
    <name type="scientific">Panagrolaimus sp. ES5</name>
    <dbReference type="NCBI Taxonomy" id="591445"/>
    <lineage>
        <taxon>Eukaryota</taxon>
        <taxon>Metazoa</taxon>
        <taxon>Ecdysozoa</taxon>
        <taxon>Nematoda</taxon>
        <taxon>Chromadorea</taxon>
        <taxon>Rhabditida</taxon>
        <taxon>Tylenchina</taxon>
        <taxon>Panagrolaimomorpha</taxon>
        <taxon>Panagrolaimoidea</taxon>
        <taxon>Panagrolaimidae</taxon>
        <taxon>Panagrolaimus</taxon>
    </lineage>
</organism>
<sequence length="183" mass="21135">MVLLSILRKRKQQEKELRLLILGLDASGKTTFMKKINGEDVDSISPTFGFNIETLTYKNFTINMWDVGGQQKLRSYWRNYFERTDGLIWVVDPWDIVRLEDCRKELFSLLNEEILVGCSVLILINKCDRGEVDEENVKKALHLDEIKGHHFETFKTSAKNGDNLLPALDWLCSDIASKVLIVD</sequence>
<evidence type="ECO:0000313" key="2">
    <source>
        <dbReference type="WBParaSite" id="ES5_v2.g14076.t1"/>
    </source>
</evidence>
<dbReference type="Proteomes" id="UP000887579">
    <property type="component" value="Unplaced"/>
</dbReference>